<accession>A0ABT9Z9P5</accession>
<evidence type="ECO:0008006" key="3">
    <source>
        <dbReference type="Google" id="ProtNLM"/>
    </source>
</evidence>
<sequence length="68" mass="8345">MKRLRCPECGVWFNEDDTVYINQNYTLMHEKCSIHTRAPIMDKGNYLYIGFKYYDWDVDKELIMDYLH</sequence>
<reference evidence="1 2" key="1">
    <citation type="submission" date="2023-07" db="EMBL/GenBank/DDBJ databases">
        <title>Genomic Encyclopedia of Type Strains, Phase IV (KMG-IV): sequencing the most valuable type-strain genomes for metagenomic binning, comparative biology and taxonomic classification.</title>
        <authorList>
            <person name="Goeker M."/>
        </authorList>
    </citation>
    <scope>NUCLEOTIDE SEQUENCE [LARGE SCALE GENOMIC DNA]</scope>
    <source>
        <strain evidence="1 2">DSM 17723</strain>
    </source>
</reference>
<protein>
    <recommendedName>
        <fullName evidence="3">C2H2-type domain-containing protein</fullName>
    </recommendedName>
</protein>
<comment type="caution">
    <text evidence="1">The sequence shown here is derived from an EMBL/GenBank/DDBJ whole genome shotgun (WGS) entry which is preliminary data.</text>
</comment>
<organism evidence="1 2">
    <name type="scientific">Metabacillus niabensis</name>
    <dbReference type="NCBI Taxonomy" id="324854"/>
    <lineage>
        <taxon>Bacteria</taxon>
        <taxon>Bacillati</taxon>
        <taxon>Bacillota</taxon>
        <taxon>Bacilli</taxon>
        <taxon>Bacillales</taxon>
        <taxon>Bacillaceae</taxon>
        <taxon>Metabacillus</taxon>
    </lineage>
</organism>
<proteinExistence type="predicted"/>
<evidence type="ECO:0000313" key="2">
    <source>
        <dbReference type="Proteomes" id="UP001232245"/>
    </source>
</evidence>
<keyword evidence="2" id="KW-1185">Reference proteome</keyword>
<evidence type="ECO:0000313" key="1">
    <source>
        <dbReference type="EMBL" id="MDQ0228735.1"/>
    </source>
</evidence>
<gene>
    <name evidence="1" type="ORF">J2S02_005138</name>
</gene>
<dbReference type="EMBL" id="JAUSTZ010000037">
    <property type="protein sequence ID" value="MDQ0228735.1"/>
    <property type="molecule type" value="Genomic_DNA"/>
</dbReference>
<name>A0ABT9Z9P5_9BACI</name>
<dbReference type="Proteomes" id="UP001232245">
    <property type="component" value="Unassembled WGS sequence"/>
</dbReference>
<dbReference type="RefSeq" id="WP_174880370.1">
    <property type="nucleotide sequence ID" value="NZ_CADEPK010000160.1"/>
</dbReference>